<dbReference type="Proteomes" id="UP000763557">
    <property type="component" value="Unassembled WGS sequence"/>
</dbReference>
<sequence length="405" mass="41620">MTATQETVTPLRRNREFRLLWVGQALSDFGSEMTALAVPLTLLAAGYAPATAGLLGTVVLVVGLVIRVPSGYLADRYDQRTLMLVCDLARLVAVAIVAVLAFVGPLPLWSAFALVIVSGVALEVFRPSQSKVVRRVVPVDQLSQAVSLNQARTYAATIVAPAAAGLLLSVAAWAPFAVDAVTFAISASCVALLARSPSSGQPAVRERFLRQVAAGWRYLVRDRFLRWSSLFFALLNVTFSALTFALILGTAGQPGGAAAVGVALSTAAVAGLAGSLIAPTAAKRLSLRTVLAAGPVIAAALLVVAWSGGGTIPFVAAFSTLCLFAPVTGAVLATILAKAVPEEIYGRVTAASSFTAQVLQPLGPLAAGILLTEASFGMTAGLFAITLSALAALAVLLPAPQHSAH</sequence>
<evidence type="ECO:0000256" key="6">
    <source>
        <dbReference type="SAM" id="Phobius"/>
    </source>
</evidence>
<keyword evidence="3 6" id="KW-0812">Transmembrane</keyword>
<dbReference type="InterPro" id="IPR036259">
    <property type="entry name" value="MFS_trans_sf"/>
</dbReference>
<evidence type="ECO:0000256" key="3">
    <source>
        <dbReference type="ARBA" id="ARBA00022692"/>
    </source>
</evidence>
<proteinExistence type="predicted"/>
<dbReference type="Gene3D" id="1.20.1250.20">
    <property type="entry name" value="MFS general substrate transporter like domains"/>
    <property type="match status" value="1"/>
</dbReference>
<dbReference type="PANTHER" id="PTHR23513:SF11">
    <property type="entry name" value="STAPHYLOFERRIN A TRANSPORTER"/>
    <property type="match status" value="1"/>
</dbReference>
<feature type="transmembrane region" description="Helical" evidence="6">
    <location>
        <begin position="348"/>
        <end position="370"/>
    </location>
</feature>
<feature type="transmembrane region" description="Helical" evidence="6">
    <location>
        <begin position="47"/>
        <end position="69"/>
    </location>
</feature>
<keyword evidence="2" id="KW-1003">Cell membrane</keyword>
<comment type="caution">
    <text evidence="8">The sequence shown here is derived from an EMBL/GenBank/DDBJ whole genome shotgun (WGS) entry which is preliminary data.</text>
</comment>
<feature type="transmembrane region" description="Helical" evidence="6">
    <location>
        <begin position="257"/>
        <end position="278"/>
    </location>
</feature>
<feature type="domain" description="Major facilitator superfamily (MFS) profile" evidence="7">
    <location>
        <begin position="16"/>
        <end position="403"/>
    </location>
</feature>
<protein>
    <submittedName>
        <fullName evidence="8">MFS transporter</fullName>
    </submittedName>
</protein>
<dbReference type="PANTHER" id="PTHR23513">
    <property type="entry name" value="INTEGRAL MEMBRANE EFFLUX PROTEIN-RELATED"/>
    <property type="match status" value="1"/>
</dbReference>
<evidence type="ECO:0000313" key="8">
    <source>
        <dbReference type="EMBL" id="NRN67902.1"/>
    </source>
</evidence>
<gene>
    <name evidence="8" type="ORF">GC106_51430</name>
</gene>
<comment type="subcellular location">
    <subcellularLocation>
        <location evidence="1">Cell membrane</location>
        <topology evidence="1">Multi-pass membrane protein</topology>
    </subcellularLocation>
</comment>
<dbReference type="InterPro" id="IPR020846">
    <property type="entry name" value="MFS_dom"/>
</dbReference>
<evidence type="ECO:0000256" key="4">
    <source>
        <dbReference type="ARBA" id="ARBA00022989"/>
    </source>
</evidence>
<evidence type="ECO:0000256" key="5">
    <source>
        <dbReference type="ARBA" id="ARBA00023136"/>
    </source>
</evidence>
<feature type="transmembrane region" description="Helical" evidence="6">
    <location>
        <begin position="314"/>
        <end position="336"/>
    </location>
</feature>
<feature type="transmembrane region" description="Helical" evidence="6">
    <location>
        <begin position="230"/>
        <end position="251"/>
    </location>
</feature>
<keyword evidence="9" id="KW-1185">Reference proteome</keyword>
<keyword evidence="4 6" id="KW-1133">Transmembrane helix</keyword>
<feature type="transmembrane region" description="Helical" evidence="6">
    <location>
        <begin position="376"/>
        <end position="397"/>
    </location>
</feature>
<accession>A0ABX2F9B1</accession>
<dbReference type="SUPFAM" id="SSF103473">
    <property type="entry name" value="MFS general substrate transporter"/>
    <property type="match status" value="1"/>
</dbReference>
<organism evidence="8 9">
    <name type="scientific">Kibdelosporangium persicum</name>
    <dbReference type="NCBI Taxonomy" id="2698649"/>
    <lineage>
        <taxon>Bacteria</taxon>
        <taxon>Bacillati</taxon>
        <taxon>Actinomycetota</taxon>
        <taxon>Actinomycetes</taxon>
        <taxon>Pseudonocardiales</taxon>
        <taxon>Pseudonocardiaceae</taxon>
        <taxon>Kibdelosporangium</taxon>
    </lineage>
</organism>
<dbReference type="RefSeq" id="WP_173136382.1">
    <property type="nucleotide sequence ID" value="NZ_CBCSGW010000009.1"/>
</dbReference>
<evidence type="ECO:0000313" key="9">
    <source>
        <dbReference type="Proteomes" id="UP000763557"/>
    </source>
</evidence>
<dbReference type="PROSITE" id="PS50850">
    <property type="entry name" value="MFS"/>
    <property type="match status" value="1"/>
</dbReference>
<evidence type="ECO:0000259" key="7">
    <source>
        <dbReference type="PROSITE" id="PS50850"/>
    </source>
</evidence>
<name>A0ABX2F9B1_9PSEU</name>
<reference evidence="8 9" key="1">
    <citation type="submission" date="2020-01" db="EMBL/GenBank/DDBJ databases">
        <title>Kibdelosporangium persica a novel Actinomycetes from a hot desert in Iran.</title>
        <authorList>
            <person name="Safaei N."/>
            <person name="Zaburannyi N."/>
            <person name="Mueller R."/>
            <person name="Wink J."/>
        </authorList>
    </citation>
    <scope>NUCLEOTIDE SEQUENCE [LARGE SCALE GENOMIC DNA]</scope>
    <source>
        <strain evidence="8 9">4NS15</strain>
    </source>
</reference>
<evidence type="ECO:0000256" key="1">
    <source>
        <dbReference type="ARBA" id="ARBA00004651"/>
    </source>
</evidence>
<dbReference type="InterPro" id="IPR011701">
    <property type="entry name" value="MFS"/>
</dbReference>
<feature type="transmembrane region" description="Helical" evidence="6">
    <location>
        <begin position="154"/>
        <end position="174"/>
    </location>
</feature>
<dbReference type="EMBL" id="JAAATY010000017">
    <property type="protein sequence ID" value="NRN67902.1"/>
    <property type="molecule type" value="Genomic_DNA"/>
</dbReference>
<feature type="transmembrane region" description="Helical" evidence="6">
    <location>
        <begin position="290"/>
        <end position="308"/>
    </location>
</feature>
<dbReference type="CDD" id="cd06173">
    <property type="entry name" value="MFS_MefA_like"/>
    <property type="match status" value="1"/>
</dbReference>
<dbReference type="Pfam" id="PF07690">
    <property type="entry name" value="MFS_1"/>
    <property type="match status" value="1"/>
</dbReference>
<evidence type="ECO:0000256" key="2">
    <source>
        <dbReference type="ARBA" id="ARBA00022475"/>
    </source>
</evidence>
<keyword evidence="5 6" id="KW-0472">Membrane</keyword>